<dbReference type="InterPro" id="IPR011650">
    <property type="entry name" value="Peptidase_M20_dimer"/>
</dbReference>
<dbReference type="PANTHER" id="PTHR11014:SF63">
    <property type="entry name" value="METALLOPEPTIDASE, PUTATIVE (AFU_ORTHOLOGUE AFUA_6G09600)-RELATED"/>
    <property type="match status" value="1"/>
</dbReference>
<proteinExistence type="predicted"/>
<feature type="binding site" evidence="2">
    <location>
        <position position="177"/>
    </location>
    <ligand>
        <name>Mn(2+)</name>
        <dbReference type="ChEBI" id="CHEBI:29035"/>
        <label>2</label>
    </ligand>
</feature>
<evidence type="ECO:0000259" key="4">
    <source>
        <dbReference type="Pfam" id="PF07687"/>
    </source>
</evidence>
<feature type="chain" id="PRO_5041971236" evidence="3">
    <location>
        <begin position="23"/>
        <end position="441"/>
    </location>
</feature>
<protein>
    <submittedName>
        <fullName evidence="5">Amidohydrolase</fullName>
    </submittedName>
</protein>
<dbReference type="InterPro" id="IPR002933">
    <property type="entry name" value="Peptidase_M20"/>
</dbReference>
<dbReference type="InterPro" id="IPR036264">
    <property type="entry name" value="Bact_exopeptidase_dim_dom"/>
</dbReference>
<dbReference type="PIRSF" id="PIRSF005962">
    <property type="entry name" value="Pept_M20D_amidohydro"/>
    <property type="match status" value="1"/>
</dbReference>
<organism evidence="5 6">
    <name type="scientific">Alcaligenes faecalis</name>
    <dbReference type="NCBI Taxonomy" id="511"/>
    <lineage>
        <taxon>Bacteria</taxon>
        <taxon>Pseudomonadati</taxon>
        <taxon>Pseudomonadota</taxon>
        <taxon>Betaproteobacteria</taxon>
        <taxon>Burkholderiales</taxon>
        <taxon>Alcaligenaceae</taxon>
        <taxon>Alcaligenes</taxon>
    </lineage>
</organism>
<keyword evidence="2" id="KW-0464">Manganese</keyword>
<dbReference type="PANTHER" id="PTHR11014">
    <property type="entry name" value="PEPTIDASE M20 FAMILY MEMBER"/>
    <property type="match status" value="1"/>
</dbReference>
<evidence type="ECO:0000256" key="2">
    <source>
        <dbReference type="PIRSR" id="PIRSR005962-1"/>
    </source>
</evidence>
<keyword evidence="2" id="KW-0479">Metal-binding</keyword>
<evidence type="ECO:0000313" key="6">
    <source>
        <dbReference type="Proteomes" id="UP000830925"/>
    </source>
</evidence>
<dbReference type="Proteomes" id="UP000830925">
    <property type="component" value="Chromosome"/>
</dbReference>
<evidence type="ECO:0000313" key="5">
    <source>
        <dbReference type="EMBL" id="UPL23235.1"/>
    </source>
</evidence>
<dbReference type="Gene3D" id="3.30.70.360">
    <property type="match status" value="1"/>
</dbReference>
<sequence length="441" mass="46449">MTHPFRLGLLAVSCFVSGLAIAQPTTPTLIDQALQKADLLEPQIISWRRHLHQNPELSFQEHNTAAYIKAALDTMPGYVIQTGVGQTAGIKAVLTGGQPGPVVALRADMDALPVEEINDLPFKSTARGSWQGQDVPISHACGHDTHMAMLLGAAQVLSDIRADLPGTIVLIFQPAEEGNPTPGGPTGARVMMDAGVMESPKVDVIMAQHIGAGFPSKEIGYREGVMLASGDGFNISLQGEGGHGSAPWRATSPLTAAAEIVVSLNNIIAQRTNPGTGTTVVSVGKLQSGFKGNVLPDTAVLEGTIRSYSPSNQLIAKDLVKRYAENIAANHDVSATVKINSGYPITISDPATTAMLLPAFELAADGAGVRETSPAMASEDVGVFAKDIPLVFWRLNATPYADKPGAANHSPEFLIDENSLRIGTRALLASSLTYMIQNNNP</sequence>
<feature type="binding site" evidence="2">
    <location>
        <position position="143"/>
    </location>
    <ligand>
        <name>Mn(2+)</name>
        <dbReference type="ChEBI" id="CHEBI:29035"/>
        <label>2</label>
    </ligand>
</feature>
<dbReference type="InterPro" id="IPR017439">
    <property type="entry name" value="Amidohydrolase"/>
</dbReference>
<feature type="domain" description="Peptidase M20 dimerisation" evidence="4">
    <location>
        <begin position="232"/>
        <end position="329"/>
    </location>
</feature>
<evidence type="ECO:0000256" key="3">
    <source>
        <dbReference type="SAM" id="SignalP"/>
    </source>
</evidence>
<dbReference type="GO" id="GO:0046872">
    <property type="term" value="F:metal ion binding"/>
    <property type="evidence" value="ECO:0007669"/>
    <property type="project" value="UniProtKB-KW"/>
</dbReference>
<comment type="cofactor">
    <cofactor evidence="2">
        <name>Mn(2+)</name>
        <dbReference type="ChEBI" id="CHEBI:29035"/>
    </cofactor>
    <text evidence="2">The Mn(2+) ion enhances activity.</text>
</comment>
<dbReference type="RefSeq" id="WP_035273168.1">
    <property type="nucleotide sequence ID" value="NZ_CP095873.1"/>
</dbReference>
<accession>A0AAE9HBB3</accession>
<dbReference type="NCBIfam" id="TIGR01891">
    <property type="entry name" value="amidohydrolases"/>
    <property type="match status" value="1"/>
</dbReference>
<dbReference type="AlphaFoldDB" id="A0AAE9HBB3"/>
<dbReference type="Pfam" id="PF01546">
    <property type="entry name" value="Peptidase_M20"/>
    <property type="match status" value="1"/>
</dbReference>
<keyword evidence="3" id="KW-0732">Signal</keyword>
<feature type="binding site" evidence="2">
    <location>
        <position position="141"/>
    </location>
    <ligand>
        <name>Mn(2+)</name>
        <dbReference type="ChEBI" id="CHEBI:29035"/>
        <label>2</label>
    </ligand>
</feature>
<dbReference type="Pfam" id="PF07687">
    <property type="entry name" value="M20_dimer"/>
    <property type="match status" value="1"/>
</dbReference>
<keyword evidence="1" id="KW-0378">Hydrolase</keyword>
<dbReference type="Gene3D" id="3.40.630.10">
    <property type="entry name" value="Zn peptidases"/>
    <property type="match status" value="1"/>
</dbReference>
<feature type="binding site" evidence="2">
    <location>
        <position position="209"/>
    </location>
    <ligand>
        <name>Mn(2+)</name>
        <dbReference type="ChEBI" id="CHEBI:29035"/>
        <label>2</label>
    </ligand>
</feature>
<reference evidence="5" key="1">
    <citation type="submission" date="2022-04" db="EMBL/GenBank/DDBJ databases">
        <title>Genomic mining of Alcaligenes faecalis D334 producing ectoin and derivatives.</title>
        <authorList>
            <person name="Doan V.T."/>
            <person name="Quach N.T."/>
            <person name="Vu T.-H.-N."/>
            <person name="Phi Q.-T."/>
        </authorList>
    </citation>
    <scope>NUCLEOTIDE SEQUENCE</scope>
    <source>
        <strain evidence="5">D334</strain>
    </source>
</reference>
<name>A0AAE9HBB3_ALCFA</name>
<gene>
    <name evidence="5" type="ORF">MXF72_09215</name>
</gene>
<dbReference type="SUPFAM" id="SSF53187">
    <property type="entry name" value="Zn-dependent exopeptidases"/>
    <property type="match status" value="1"/>
</dbReference>
<dbReference type="GO" id="GO:0016787">
    <property type="term" value="F:hydrolase activity"/>
    <property type="evidence" value="ECO:0007669"/>
    <property type="project" value="UniProtKB-KW"/>
</dbReference>
<dbReference type="SUPFAM" id="SSF55031">
    <property type="entry name" value="Bacterial exopeptidase dimerisation domain"/>
    <property type="match status" value="1"/>
</dbReference>
<feature type="binding site" evidence="2">
    <location>
        <position position="409"/>
    </location>
    <ligand>
        <name>Mn(2+)</name>
        <dbReference type="ChEBI" id="CHEBI:29035"/>
        <label>2</label>
    </ligand>
</feature>
<evidence type="ECO:0000256" key="1">
    <source>
        <dbReference type="ARBA" id="ARBA00022801"/>
    </source>
</evidence>
<feature type="signal peptide" evidence="3">
    <location>
        <begin position="1"/>
        <end position="22"/>
    </location>
</feature>
<dbReference type="EMBL" id="CP095873">
    <property type="protein sequence ID" value="UPL23235.1"/>
    <property type="molecule type" value="Genomic_DNA"/>
</dbReference>